<sequence length="91" mass="10414">MAKRHEGKMVRRLNTTLPDPLARYVGEITGKDAPYETPSEFICDLVRRHMERSLEQERGDVRAVLAHSLRENDYADWTDGDLAKAREAASE</sequence>
<evidence type="ECO:0008006" key="3">
    <source>
        <dbReference type="Google" id="ProtNLM"/>
    </source>
</evidence>
<gene>
    <name evidence="1" type="ORF">ACFOW6_17830</name>
</gene>
<dbReference type="EMBL" id="JBHSCW010000015">
    <property type="protein sequence ID" value="MFC4353406.1"/>
    <property type="molecule type" value="Genomic_DNA"/>
</dbReference>
<keyword evidence="2" id="KW-1185">Reference proteome</keyword>
<protein>
    <recommendedName>
        <fullName evidence="3">CopG family transcriptional regulator</fullName>
    </recommendedName>
</protein>
<evidence type="ECO:0000313" key="1">
    <source>
        <dbReference type="EMBL" id="MFC4353406.1"/>
    </source>
</evidence>
<organism evidence="1 2">
    <name type="scientific">Fodinicurvata halophila</name>
    <dbReference type="NCBI Taxonomy" id="1419723"/>
    <lineage>
        <taxon>Bacteria</taxon>
        <taxon>Pseudomonadati</taxon>
        <taxon>Pseudomonadota</taxon>
        <taxon>Alphaproteobacteria</taxon>
        <taxon>Rhodospirillales</taxon>
        <taxon>Rhodovibrionaceae</taxon>
        <taxon>Fodinicurvata</taxon>
    </lineage>
</organism>
<dbReference type="RefSeq" id="WP_382423782.1">
    <property type="nucleotide sequence ID" value="NZ_JBHSCW010000015.1"/>
</dbReference>
<evidence type="ECO:0000313" key="2">
    <source>
        <dbReference type="Proteomes" id="UP001595799"/>
    </source>
</evidence>
<comment type="caution">
    <text evidence="1">The sequence shown here is derived from an EMBL/GenBank/DDBJ whole genome shotgun (WGS) entry which is preliminary data.</text>
</comment>
<reference evidence="2" key="1">
    <citation type="journal article" date="2019" name="Int. J. Syst. Evol. Microbiol.">
        <title>The Global Catalogue of Microorganisms (GCM) 10K type strain sequencing project: providing services to taxonomists for standard genome sequencing and annotation.</title>
        <authorList>
            <consortium name="The Broad Institute Genomics Platform"/>
            <consortium name="The Broad Institute Genome Sequencing Center for Infectious Disease"/>
            <person name="Wu L."/>
            <person name="Ma J."/>
        </authorList>
    </citation>
    <scope>NUCLEOTIDE SEQUENCE [LARGE SCALE GENOMIC DNA]</scope>
    <source>
        <strain evidence="2">CECT 8472</strain>
    </source>
</reference>
<dbReference type="Proteomes" id="UP001595799">
    <property type="component" value="Unassembled WGS sequence"/>
</dbReference>
<proteinExistence type="predicted"/>
<name>A0ABV8UQ41_9PROT</name>
<accession>A0ABV8UQ41</accession>